<dbReference type="AlphaFoldDB" id="A0A0E9UBN0"/>
<accession>A0A0E9UBN0</accession>
<reference evidence="1" key="1">
    <citation type="submission" date="2014-11" db="EMBL/GenBank/DDBJ databases">
        <authorList>
            <person name="Amaro Gonzalez C."/>
        </authorList>
    </citation>
    <scope>NUCLEOTIDE SEQUENCE</scope>
</reference>
<reference evidence="1" key="2">
    <citation type="journal article" date="2015" name="Fish Shellfish Immunol.">
        <title>Early steps in the European eel (Anguilla anguilla)-Vibrio vulnificus interaction in the gills: Role of the RtxA13 toxin.</title>
        <authorList>
            <person name="Callol A."/>
            <person name="Pajuelo D."/>
            <person name="Ebbesson L."/>
            <person name="Teles M."/>
            <person name="MacKenzie S."/>
            <person name="Amaro C."/>
        </authorList>
    </citation>
    <scope>NUCLEOTIDE SEQUENCE</scope>
</reference>
<evidence type="ECO:0000313" key="1">
    <source>
        <dbReference type="EMBL" id="JAH63226.1"/>
    </source>
</evidence>
<organism evidence="1">
    <name type="scientific">Anguilla anguilla</name>
    <name type="common">European freshwater eel</name>
    <name type="synonym">Muraena anguilla</name>
    <dbReference type="NCBI Taxonomy" id="7936"/>
    <lineage>
        <taxon>Eukaryota</taxon>
        <taxon>Metazoa</taxon>
        <taxon>Chordata</taxon>
        <taxon>Craniata</taxon>
        <taxon>Vertebrata</taxon>
        <taxon>Euteleostomi</taxon>
        <taxon>Actinopterygii</taxon>
        <taxon>Neopterygii</taxon>
        <taxon>Teleostei</taxon>
        <taxon>Anguilliformes</taxon>
        <taxon>Anguillidae</taxon>
        <taxon>Anguilla</taxon>
    </lineage>
</organism>
<sequence length="48" mass="5152">MSSSVQKCSVRSAMFYLYSAHEHTSLGLASLLAYGCVAHICVCQDIGI</sequence>
<proteinExistence type="predicted"/>
<protein>
    <submittedName>
        <fullName evidence="1">Uncharacterized protein</fullName>
    </submittedName>
</protein>
<name>A0A0E9UBN0_ANGAN</name>
<dbReference type="EMBL" id="GBXM01045351">
    <property type="protein sequence ID" value="JAH63226.1"/>
    <property type="molecule type" value="Transcribed_RNA"/>
</dbReference>